<reference evidence="2" key="1">
    <citation type="submission" date="2016-10" db="EMBL/GenBank/DDBJ databases">
        <authorList>
            <person name="Varghese N."/>
            <person name="Submissions S."/>
        </authorList>
    </citation>
    <scope>NUCLEOTIDE SEQUENCE [LARGE SCALE GENOMIC DNA]</scope>
    <source>
        <strain evidence="2">UNC267MFSha1.1M11</strain>
    </source>
</reference>
<dbReference type="Pfam" id="PF05721">
    <property type="entry name" value="PhyH"/>
    <property type="match status" value="1"/>
</dbReference>
<dbReference type="InterPro" id="IPR008775">
    <property type="entry name" value="Phytyl_CoA_dOase-like"/>
</dbReference>
<dbReference type="PANTHER" id="PTHR20883">
    <property type="entry name" value="PHYTANOYL-COA DIOXYGENASE DOMAIN CONTAINING 1"/>
    <property type="match status" value="1"/>
</dbReference>
<dbReference type="GO" id="GO:0016706">
    <property type="term" value="F:2-oxoglutarate-dependent dioxygenase activity"/>
    <property type="evidence" value="ECO:0007669"/>
    <property type="project" value="UniProtKB-ARBA"/>
</dbReference>
<dbReference type="RefSeq" id="WP_090363808.1">
    <property type="nucleotide sequence ID" value="NZ_FMUB01000015.1"/>
</dbReference>
<keyword evidence="1" id="KW-0223">Dioxygenase</keyword>
<accession>A0A1G4WZ66</accession>
<dbReference type="EMBL" id="FMUB01000015">
    <property type="protein sequence ID" value="SCX32740.1"/>
    <property type="molecule type" value="Genomic_DNA"/>
</dbReference>
<proteinExistence type="predicted"/>
<protein>
    <submittedName>
        <fullName evidence="1">Ectoine hydroxylase-related dioxygenase, phytanoyl-CoA dioxygenase (PhyH) family</fullName>
    </submittedName>
</protein>
<dbReference type="Proteomes" id="UP000199707">
    <property type="component" value="Unassembled WGS sequence"/>
</dbReference>
<dbReference type="GO" id="GO:0005506">
    <property type="term" value="F:iron ion binding"/>
    <property type="evidence" value="ECO:0007669"/>
    <property type="project" value="UniProtKB-ARBA"/>
</dbReference>
<sequence length="294" mass="33141">MQPVSEFELSAAQIASFDEDGFVVVDQIVDPELVQRALGRFEPLFAGEFETGLYPDEWNWKPGRDAPTLTRQICNGWKSDRDIARIVLREDIGRACGVLGRWPGTRISQDNVLWKPMRGLPLGFHQDAAYDRWAVPTEWVSCWIALDPTTADGGTLELVRGSHRWRLWDMIENFHGPDDPEFELRIAAQMENSAIDKVAVEVPPGGGVFHSGRTWHGSGVNLADVPRRSVVAHCTTSEARFSSDEVGYIYSRYKKFGSSEMDESYFPITWRHDGYRSPFLADYLTEAVGWAGIA</sequence>
<organism evidence="1 2">
    <name type="scientific">Mycolicibacterium fluoranthenivorans</name>
    <dbReference type="NCBI Taxonomy" id="258505"/>
    <lineage>
        <taxon>Bacteria</taxon>
        <taxon>Bacillati</taxon>
        <taxon>Actinomycetota</taxon>
        <taxon>Actinomycetes</taxon>
        <taxon>Mycobacteriales</taxon>
        <taxon>Mycobacteriaceae</taxon>
        <taxon>Mycolicibacterium</taxon>
    </lineage>
</organism>
<evidence type="ECO:0000313" key="2">
    <source>
        <dbReference type="Proteomes" id="UP000199707"/>
    </source>
</evidence>
<keyword evidence="1" id="KW-0560">Oxidoreductase</keyword>
<name>A0A1G4WZ66_9MYCO</name>
<dbReference type="STRING" id="1502745.SAMN02799620_05685"/>
<dbReference type="SUPFAM" id="SSF51197">
    <property type="entry name" value="Clavaminate synthase-like"/>
    <property type="match status" value="1"/>
</dbReference>
<gene>
    <name evidence="1" type="ORF">SAMN02799620_05685</name>
</gene>
<dbReference type="AlphaFoldDB" id="A0A1G4WZ66"/>
<dbReference type="PANTHER" id="PTHR20883:SF46">
    <property type="entry name" value="PHYTANOYL-COA HYDROXYLASE"/>
    <property type="match status" value="1"/>
</dbReference>
<evidence type="ECO:0000313" key="1">
    <source>
        <dbReference type="EMBL" id="SCX32740.1"/>
    </source>
</evidence>
<dbReference type="Gene3D" id="2.60.120.620">
    <property type="entry name" value="q2cbj1_9rhob like domain"/>
    <property type="match status" value="1"/>
</dbReference>